<name>A0A841K300_9HYPH</name>
<proteinExistence type="predicted"/>
<protein>
    <submittedName>
        <fullName evidence="2">Uncharacterized protein</fullName>
    </submittedName>
</protein>
<keyword evidence="3" id="KW-1185">Reference proteome</keyword>
<reference evidence="2 3" key="1">
    <citation type="submission" date="2020-08" db="EMBL/GenBank/DDBJ databases">
        <title>Genomic Encyclopedia of Type Strains, Phase IV (KMG-IV): sequencing the most valuable type-strain genomes for metagenomic binning, comparative biology and taxonomic classification.</title>
        <authorList>
            <person name="Goeker M."/>
        </authorList>
    </citation>
    <scope>NUCLEOTIDE SEQUENCE [LARGE SCALE GENOMIC DNA]</scope>
    <source>
        <strain evidence="2 3">DSM 101465</strain>
    </source>
</reference>
<dbReference type="AlphaFoldDB" id="A0A841K300"/>
<dbReference type="RefSeq" id="WP_183332407.1">
    <property type="nucleotide sequence ID" value="NZ_BMHX01000002.1"/>
</dbReference>
<evidence type="ECO:0000313" key="3">
    <source>
        <dbReference type="Proteomes" id="UP000588017"/>
    </source>
</evidence>
<dbReference type="Proteomes" id="UP000588017">
    <property type="component" value="Unassembled WGS sequence"/>
</dbReference>
<dbReference type="EMBL" id="JACHEH010000002">
    <property type="protein sequence ID" value="MBB6167128.1"/>
    <property type="molecule type" value="Genomic_DNA"/>
</dbReference>
<sequence>MGNAFSGSSQRRMMIAQQIQEEQRLAQQRAEIERQRREAEEAQAGAMQALLARDTNRLLRTFGARSIATAAR</sequence>
<comment type="caution">
    <text evidence="2">The sequence shown here is derived from an EMBL/GenBank/DDBJ whole genome shotgun (WGS) entry which is preliminary data.</text>
</comment>
<keyword evidence="1" id="KW-0175">Coiled coil</keyword>
<gene>
    <name evidence="2" type="ORF">HNQ73_000746</name>
</gene>
<organism evidence="2 3">
    <name type="scientific">Chelatococcus composti</name>
    <dbReference type="NCBI Taxonomy" id="1743235"/>
    <lineage>
        <taxon>Bacteria</taxon>
        <taxon>Pseudomonadati</taxon>
        <taxon>Pseudomonadota</taxon>
        <taxon>Alphaproteobacteria</taxon>
        <taxon>Hyphomicrobiales</taxon>
        <taxon>Chelatococcaceae</taxon>
        <taxon>Chelatococcus</taxon>
    </lineage>
</organism>
<feature type="coiled-coil region" evidence="1">
    <location>
        <begin position="15"/>
        <end position="49"/>
    </location>
</feature>
<evidence type="ECO:0000256" key="1">
    <source>
        <dbReference type="SAM" id="Coils"/>
    </source>
</evidence>
<evidence type="ECO:0000313" key="2">
    <source>
        <dbReference type="EMBL" id="MBB6167128.1"/>
    </source>
</evidence>
<accession>A0A841K300</accession>